<dbReference type="Proteomes" id="UP001138757">
    <property type="component" value="Unassembled WGS sequence"/>
</dbReference>
<evidence type="ECO:0000313" key="3">
    <source>
        <dbReference type="Proteomes" id="UP001138757"/>
    </source>
</evidence>
<organism evidence="2 3">
    <name type="scientific">Sphingobium nicotianae</name>
    <dbReference type="NCBI Taxonomy" id="2782607"/>
    <lineage>
        <taxon>Bacteria</taxon>
        <taxon>Pseudomonadati</taxon>
        <taxon>Pseudomonadota</taxon>
        <taxon>Alphaproteobacteria</taxon>
        <taxon>Sphingomonadales</taxon>
        <taxon>Sphingomonadaceae</taxon>
        <taxon>Sphingobium</taxon>
    </lineage>
</organism>
<dbReference type="RefSeq" id="WP_214621739.1">
    <property type="nucleotide sequence ID" value="NZ_JAHGAW010000002.1"/>
</dbReference>
<gene>
    <name evidence="2" type="ORF">KK488_03415</name>
</gene>
<accession>A0A9X1D9Y3</accession>
<comment type="caution">
    <text evidence="2">The sequence shown here is derived from an EMBL/GenBank/DDBJ whole genome shotgun (WGS) entry which is preliminary data.</text>
</comment>
<keyword evidence="1" id="KW-0812">Transmembrane</keyword>
<name>A0A9X1D9Y3_9SPHN</name>
<reference evidence="2" key="1">
    <citation type="submission" date="2021-05" db="EMBL/GenBank/DDBJ databases">
        <title>Genome of Sphingobium sp. strain.</title>
        <authorList>
            <person name="Fan R."/>
        </authorList>
    </citation>
    <scope>NUCLEOTIDE SEQUENCE</scope>
    <source>
        <strain evidence="2">H33</strain>
    </source>
</reference>
<evidence type="ECO:0000313" key="2">
    <source>
        <dbReference type="EMBL" id="MBT2185988.1"/>
    </source>
</evidence>
<feature type="transmembrane region" description="Helical" evidence="1">
    <location>
        <begin position="69"/>
        <end position="86"/>
    </location>
</feature>
<sequence>MTAMVRQFLLPLVLATAICVAVLLAVHRPPLETVDDARLLAMLAGMTLAFVAAVMLLLVPAAMLLRAAALPYALAGLGLAVAGGVIGKALLWLVLAGLPIAAMLPGAGVALIWLSFNHERLAR</sequence>
<protein>
    <submittedName>
        <fullName evidence="2">Uncharacterized protein</fullName>
    </submittedName>
</protein>
<keyword evidence="1" id="KW-1133">Transmembrane helix</keyword>
<keyword evidence="1" id="KW-0472">Membrane</keyword>
<proteinExistence type="predicted"/>
<evidence type="ECO:0000256" key="1">
    <source>
        <dbReference type="SAM" id="Phobius"/>
    </source>
</evidence>
<dbReference type="EMBL" id="JAHGAW010000002">
    <property type="protein sequence ID" value="MBT2185988.1"/>
    <property type="molecule type" value="Genomic_DNA"/>
</dbReference>
<feature type="transmembrane region" description="Helical" evidence="1">
    <location>
        <begin position="41"/>
        <end position="62"/>
    </location>
</feature>
<keyword evidence="3" id="KW-1185">Reference proteome</keyword>
<dbReference type="AlphaFoldDB" id="A0A9X1D9Y3"/>
<feature type="transmembrane region" description="Helical" evidence="1">
    <location>
        <begin position="92"/>
        <end position="116"/>
    </location>
</feature>